<dbReference type="PANTHER" id="PTHR43820:SF5">
    <property type="entry name" value="HIGH-AFFINITY BRANCHED-CHAIN AMINO ACID TRANSPORT ATP-BINDING PROTEIN"/>
    <property type="match status" value="1"/>
</dbReference>
<reference evidence="7 8" key="1">
    <citation type="journal article" date="2007" name="PLoS Genet.">
        <title>Patterns and implications of gene gain and loss in the evolution of Prochlorococcus.</title>
        <authorList>
            <person name="Kettler G.C."/>
            <person name="Martiny A.C."/>
            <person name="Huang K."/>
            <person name="Zucker J."/>
            <person name="Coleman M.L."/>
            <person name="Rodrigue S."/>
            <person name="Chen F."/>
            <person name="Lapidus A."/>
            <person name="Ferriera S."/>
            <person name="Johnson J."/>
            <person name="Steglich C."/>
            <person name="Church G.M."/>
            <person name="Richardson P."/>
            <person name="Chisholm S.W."/>
        </authorList>
    </citation>
    <scope>NUCLEOTIDE SEQUENCE [LARGE SCALE GENOMIC DNA]</scope>
    <source>
        <strain evidence="7 8">NATL2A</strain>
    </source>
</reference>
<evidence type="ECO:0000256" key="5">
    <source>
        <dbReference type="ARBA" id="ARBA00022970"/>
    </source>
</evidence>
<dbReference type="InterPro" id="IPR052156">
    <property type="entry name" value="BCAA_Transport_ATP-bd_LivF"/>
</dbReference>
<evidence type="ECO:0000313" key="8">
    <source>
        <dbReference type="Proteomes" id="UP000002535"/>
    </source>
</evidence>
<feature type="domain" description="ABC transporter" evidence="6">
    <location>
        <begin position="4"/>
        <end position="235"/>
    </location>
</feature>
<keyword evidence="3" id="KW-0547">Nucleotide-binding</keyword>
<dbReference type="NCBIfam" id="TIGR03410">
    <property type="entry name" value="urea_trans_UrtE"/>
    <property type="match status" value="1"/>
</dbReference>
<dbReference type="Pfam" id="PF00005">
    <property type="entry name" value="ABC_tran"/>
    <property type="match status" value="1"/>
</dbReference>
<dbReference type="InterPro" id="IPR003439">
    <property type="entry name" value="ABC_transporter-like_ATP-bd"/>
</dbReference>
<comment type="similarity">
    <text evidence="1">Belongs to the ABC transporter superfamily.</text>
</comment>
<protein>
    <submittedName>
        <fullName evidence="7">Urea ABC transporter ATP-binding protein</fullName>
    </submittedName>
</protein>
<dbReference type="EMBL" id="CP000095">
    <property type="protein sequence ID" value="AAZ58534.1"/>
    <property type="molecule type" value="Genomic_DNA"/>
</dbReference>
<dbReference type="OrthoDB" id="9776369at2"/>
<dbReference type="GO" id="GO:0005524">
    <property type="term" value="F:ATP binding"/>
    <property type="evidence" value="ECO:0007669"/>
    <property type="project" value="UniProtKB-KW"/>
</dbReference>
<dbReference type="STRING" id="59920.PMN2A_1044"/>
<proteinExistence type="inferred from homology"/>
<dbReference type="CDD" id="cd03224">
    <property type="entry name" value="ABC_TM1139_LivF_branched"/>
    <property type="match status" value="1"/>
</dbReference>
<dbReference type="RefSeq" id="WP_011295389.1">
    <property type="nucleotide sequence ID" value="NC_007335.2"/>
</dbReference>
<dbReference type="PhylomeDB" id="Q46IZ4"/>
<evidence type="ECO:0000256" key="3">
    <source>
        <dbReference type="ARBA" id="ARBA00022741"/>
    </source>
</evidence>
<dbReference type="Gene3D" id="3.40.50.300">
    <property type="entry name" value="P-loop containing nucleotide triphosphate hydrolases"/>
    <property type="match status" value="1"/>
</dbReference>
<dbReference type="SUPFAM" id="SSF52540">
    <property type="entry name" value="P-loop containing nucleoside triphosphate hydrolases"/>
    <property type="match status" value="1"/>
</dbReference>
<evidence type="ECO:0000256" key="1">
    <source>
        <dbReference type="ARBA" id="ARBA00005417"/>
    </source>
</evidence>
<dbReference type="GO" id="GO:0015658">
    <property type="term" value="F:branched-chain amino acid transmembrane transporter activity"/>
    <property type="evidence" value="ECO:0007669"/>
    <property type="project" value="TreeGrafter"/>
</dbReference>
<dbReference type="GO" id="GO:0015807">
    <property type="term" value="P:L-amino acid transport"/>
    <property type="evidence" value="ECO:0007669"/>
    <property type="project" value="TreeGrafter"/>
</dbReference>
<keyword evidence="5" id="KW-0029">Amino-acid transport</keyword>
<evidence type="ECO:0000259" key="6">
    <source>
        <dbReference type="PROSITE" id="PS50893"/>
    </source>
</evidence>
<dbReference type="KEGG" id="pmn:PMN2A_1044"/>
<name>Q46IZ4_PROMT</name>
<organism evidence="7 8">
    <name type="scientific">Prochlorococcus marinus (strain NATL2A)</name>
    <dbReference type="NCBI Taxonomy" id="59920"/>
    <lineage>
        <taxon>Bacteria</taxon>
        <taxon>Bacillati</taxon>
        <taxon>Cyanobacteriota</taxon>
        <taxon>Cyanophyceae</taxon>
        <taxon>Synechococcales</taxon>
        <taxon>Prochlorococcaceae</taxon>
        <taxon>Prochlorococcus</taxon>
    </lineage>
</organism>
<sequence>MTMLQIKGLNTYYGESHILRDVDMNINQGEMVCLIGRNGVGKTTLLKSLIGLLTPRRGEIIFNGDLVNRKQPHQRARSGIGYVPQGREIIPYLTVEENLQLGLEALPGGLAKHKKIDELVYELFPVLKQFLDRKGGDLSGGQQQQLAIARALLGKPKLLLLDEPTEGIQPNIVQDIESAVKRIISETGVGVLLVEQHLHFVRQADRYYAMQRGGIVANGPTSELSKAVVEKFLSV</sequence>
<accession>Q46IZ4</accession>
<gene>
    <name evidence="7" type="ordered locus">PMN2A_1044</name>
</gene>
<dbReference type="SMART" id="SM00382">
    <property type="entry name" value="AAA"/>
    <property type="match status" value="1"/>
</dbReference>
<keyword evidence="4 7" id="KW-0067">ATP-binding</keyword>
<dbReference type="HOGENOM" id="CLU_000604_1_2_3"/>
<keyword evidence="8" id="KW-1185">Reference proteome</keyword>
<evidence type="ECO:0000256" key="2">
    <source>
        <dbReference type="ARBA" id="ARBA00022448"/>
    </source>
</evidence>
<dbReference type="GO" id="GO:0016887">
    <property type="term" value="F:ATP hydrolysis activity"/>
    <property type="evidence" value="ECO:0007669"/>
    <property type="project" value="InterPro"/>
</dbReference>
<keyword evidence="2" id="KW-0813">Transport</keyword>
<dbReference type="InterPro" id="IPR027417">
    <property type="entry name" value="P-loop_NTPase"/>
</dbReference>
<dbReference type="PROSITE" id="PS50893">
    <property type="entry name" value="ABC_TRANSPORTER_2"/>
    <property type="match status" value="1"/>
</dbReference>
<dbReference type="Proteomes" id="UP000002535">
    <property type="component" value="Chromosome"/>
</dbReference>
<dbReference type="AlphaFoldDB" id="Q46IZ4"/>
<dbReference type="InterPro" id="IPR017780">
    <property type="entry name" value="ABC_transptr_urea_ATP-bd_UrtE"/>
</dbReference>
<evidence type="ECO:0000256" key="4">
    <source>
        <dbReference type="ARBA" id="ARBA00022840"/>
    </source>
</evidence>
<dbReference type="PANTHER" id="PTHR43820">
    <property type="entry name" value="HIGH-AFFINITY BRANCHED-CHAIN AMINO ACID TRANSPORT ATP-BINDING PROTEIN LIVF"/>
    <property type="match status" value="1"/>
</dbReference>
<evidence type="ECO:0000313" key="7">
    <source>
        <dbReference type="EMBL" id="AAZ58534.1"/>
    </source>
</evidence>
<dbReference type="InterPro" id="IPR003593">
    <property type="entry name" value="AAA+_ATPase"/>
</dbReference>